<dbReference type="InterPro" id="IPR012675">
    <property type="entry name" value="Beta-grasp_dom_sf"/>
</dbReference>
<dbReference type="RefSeq" id="WP_116224149.1">
    <property type="nucleotide sequence ID" value="NZ_AP018437.1"/>
</dbReference>
<keyword evidence="1" id="KW-0001">2Fe-2S</keyword>
<proteinExistence type="predicted"/>
<comment type="caution">
    <text evidence="7">The sequence shown here is derived from an EMBL/GenBank/DDBJ whole genome shotgun (WGS) entry which is preliminary data.</text>
</comment>
<dbReference type="Pfam" id="PF01799">
    <property type="entry name" value="Fer2_2"/>
    <property type="match status" value="1"/>
</dbReference>
<keyword evidence="3" id="KW-0560">Oxidoreductase</keyword>
<dbReference type="Gene3D" id="1.10.150.120">
    <property type="entry name" value="[2Fe-2S]-binding domain"/>
    <property type="match status" value="1"/>
</dbReference>
<dbReference type="Gene3D" id="3.10.20.30">
    <property type="match status" value="1"/>
</dbReference>
<dbReference type="PROSITE" id="PS51085">
    <property type="entry name" value="2FE2S_FER_2"/>
    <property type="match status" value="1"/>
</dbReference>
<dbReference type="GO" id="GO:0016491">
    <property type="term" value="F:oxidoreductase activity"/>
    <property type="evidence" value="ECO:0007669"/>
    <property type="project" value="UniProtKB-KW"/>
</dbReference>
<dbReference type="SUPFAM" id="SSF54292">
    <property type="entry name" value="2Fe-2S ferredoxin-like"/>
    <property type="match status" value="1"/>
</dbReference>
<dbReference type="AlphaFoldDB" id="A0A347ZSZ3"/>
<gene>
    <name evidence="7" type="ORF">DFR64_0872</name>
</gene>
<dbReference type="InterPro" id="IPR006058">
    <property type="entry name" value="2Fe2S_fd_BS"/>
</dbReference>
<feature type="domain" description="2Fe-2S ferredoxin-type" evidence="6">
    <location>
        <begin position="1"/>
        <end position="77"/>
    </location>
</feature>
<name>A0A347ZSZ3_9CHLR</name>
<evidence type="ECO:0000259" key="6">
    <source>
        <dbReference type="PROSITE" id="PS51085"/>
    </source>
</evidence>
<dbReference type="EMBL" id="QUMS01000001">
    <property type="protein sequence ID" value="REG11000.1"/>
    <property type="molecule type" value="Genomic_DNA"/>
</dbReference>
<keyword evidence="2" id="KW-0479">Metal-binding</keyword>
<protein>
    <submittedName>
        <fullName evidence="7">Carbon-monoxide dehydrogenase small subunit</fullName>
    </submittedName>
</protein>
<accession>A0A347ZSZ3</accession>
<evidence type="ECO:0000313" key="8">
    <source>
        <dbReference type="Proteomes" id="UP000256388"/>
    </source>
</evidence>
<dbReference type="PROSITE" id="PS00197">
    <property type="entry name" value="2FE2S_FER_1"/>
    <property type="match status" value="1"/>
</dbReference>
<dbReference type="InterPro" id="IPR002888">
    <property type="entry name" value="2Fe-2S-bd"/>
</dbReference>
<keyword evidence="5" id="KW-0411">Iron-sulfur</keyword>
<evidence type="ECO:0000256" key="5">
    <source>
        <dbReference type="ARBA" id="ARBA00023014"/>
    </source>
</evidence>
<evidence type="ECO:0000256" key="2">
    <source>
        <dbReference type="ARBA" id="ARBA00022723"/>
    </source>
</evidence>
<sequence length="159" mass="16933">MEVTFKLNGETVTCPVTTKSTLLRLLRDELKMTGTKNGCEHGDCGACSVIVDGVLEKSCIFPARNLDGKEVLTIEGVSNADGTPSDLQQAFLDAGATQCGYCTPGMIMAGEALLLMNNNPTRQDIREAISENLCRCTGYQQIVDAIQATAKSRLNGGAK</sequence>
<dbReference type="CDD" id="cd00207">
    <property type="entry name" value="fer2"/>
    <property type="match status" value="1"/>
</dbReference>
<dbReference type="InterPro" id="IPR001041">
    <property type="entry name" value="2Fe-2S_ferredoxin-type"/>
</dbReference>
<dbReference type="Proteomes" id="UP000256388">
    <property type="component" value="Unassembled WGS sequence"/>
</dbReference>
<evidence type="ECO:0000313" key="7">
    <source>
        <dbReference type="EMBL" id="REG11000.1"/>
    </source>
</evidence>
<dbReference type="PANTHER" id="PTHR44379">
    <property type="entry name" value="OXIDOREDUCTASE WITH IRON-SULFUR SUBUNIT"/>
    <property type="match status" value="1"/>
</dbReference>
<dbReference type="PANTHER" id="PTHR44379:SF8">
    <property type="entry name" value="XANTHINE DEHYDROGENASE IRON-SULFUR-BINDING SUBUNIT XDHC-RELATED"/>
    <property type="match status" value="1"/>
</dbReference>
<keyword evidence="4" id="KW-0408">Iron</keyword>
<dbReference type="GO" id="GO:0051537">
    <property type="term" value="F:2 iron, 2 sulfur cluster binding"/>
    <property type="evidence" value="ECO:0007669"/>
    <property type="project" value="UniProtKB-KW"/>
</dbReference>
<dbReference type="GO" id="GO:0046872">
    <property type="term" value="F:metal ion binding"/>
    <property type="evidence" value="ECO:0007669"/>
    <property type="project" value="UniProtKB-KW"/>
</dbReference>
<evidence type="ECO:0000256" key="3">
    <source>
        <dbReference type="ARBA" id="ARBA00023002"/>
    </source>
</evidence>
<organism evidence="7 8">
    <name type="scientific">Pelolinea submarina</name>
    <dbReference type="NCBI Taxonomy" id="913107"/>
    <lineage>
        <taxon>Bacteria</taxon>
        <taxon>Bacillati</taxon>
        <taxon>Chloroflexota</taxon>
        <taxon>Anaerolineae</taxon>
        <taxon>Anaerolineales</taxon>
        <taxon>Anaerolineaceae</taxon>
        <taxon>Pelolinea</taxon>
    </lineage>
</organism>
<evidence type="ECO:0000256" key="1">
    <source>
        <dbReference type="ARBA" id="ARBA00022714"/>
    </source>
</evidence>
<reference evidence="7 8" key="1">
    <citation type="submission" date="2018-08" db="EMBL/GenBank/DDBJ databases">
        <title>Genomic Encyclopedia of Type Strains, Phase IV (KMG-IV): sequencing the most valuable type-strain genomes for metagenomic binning, comparative biology and taxonomic classification.</title>
        <authorList>
            <person name="Goeker M."/>
        </authorList>
    </citation>
    <scope>NUCLEOTIDE SEQUENCE [LARGE SCALE GENOMIC DNA]</scope>
    <source>
        <strain evidence="7 8">DSM 23923</strain>
    </source>
</reference>
<dbReference type="InterPro" id="IPR036010">
    <property type="entry name" value="2Fe-2S_ferredoxin-like_sf"/>
</dbReference>
<evidence type="ECO:0000256" key="4">
    <source>
        <dbReference type="ARBA" id="ARBA00023004"/>
    </source>
</evidence>
<dbReference type="InterPro" id="IPR036884">
    <property type="entry name" value="2Fe-2S-bd_dom_sf"/>
</dbReference>
<keyword evidence="8" id="KW-1185">Reference proteome</keyword>
<dbReference type="OrthoDB" id="9796880at2"/>
<dbReference type="Pfam" id="PF00111">
    <property type="entry name" value="Fer2"/>
    <property type="match status" value="1"/>
</dbReference>
<dbReference type="SUPFAM" id="SSF47741">
    <property type="entry name" value="CO dehydrogenase ISP C-domain like"/>
    <property type="match status" value="1"/>
</dbReference>
<dbReference type="InterPro" id="IPR051452">
    <property type="entry name" value="Diverse_Oxidoreductases"/>
</dbReference>